<comment type="catalytic activity">
    <reaction evidence="8">
        <text>fluoride(in) = fluoride(out)</text>
        <dbReference type="Rhea" id="RHEA:76159"/>
        <dbReference type="ChEBI" id="CHEBI:17051"/>
    </reaction>
    <physiologicalReaction direction="left-to-right" evidence="8">
        <dbReference type="Rhea" id="RHEA:76160"/>
    </physiologicalReaction>
</comment>
<keyword evidence="4 10" id="KW-1133">Transmembrane helix</keyword>
<name>A0A9X2ZAF3_9MYCO</name>
<dbReference type="InterPro" id="IPR003691">
    <property type="entry name" value="FluC"/>
</dbReference>
<feature type="binding site" evidence="10">
    <location>
        <position position="134"/>
    </location>
    <ligand>
        <name>Na(+)</name>
        <dbReference type="ChEBI" id="CHEBI:29101"/>
        <note>structural</note>
    </ligand>
</feature>
<keyword evidence="5 10" id="KW-0472">Membrane</keyword>
<evidence type="ECO:0000256" key="5">
    <source>
        <dbReference type="ARBA" id="ARBA00023136"/>
    </source>
</evidence>
<feature type="transmembrane region" description="Helical" evidence="10">
    <location>
        <begin position="54"/>
        <end position="78"/>
    </location>
</feature>
<keyword evidence="10" id="KW-0813">Transport</keyword>
<evidence type="ECO:0000256" key="9">
    <source>
        <dbReference type="ARBA" id="ARBA00049940"/>
    </source>
</evidence>
<feature type="binding site" evidence="10">
    <location>
        <position position="131"/>
    </location>
    <ligand>
        <name>Na(+)</name>
        <dbReference type="ChEBI" id="CHEBI:29101"/>
        <note>structural</note>
    </ligand>
</feature>
<sequence>MRCVHHLQHLRAGDGLADPGWSRRHRRGLRSRQRGGRCRDGVARHRGRLGRAPAAGRVVIVALTLLAGALGAVARFTLDSTVKRRWQTAFPLATVAINVTGSLALGLLAGAVLFHGQPATWQTVLGTGFCGGYTTFSTASFETVRLVQQGRPGLALANALGSLVLSVAGCAAGLAAMWAL</sequence>
<keyword evidence="10" id="KW-0479">Metal-binding</keyword>
<comment type="similarity">
    <text evidence="7 10">Belongs to the fluoride channel Fluc/FEX (TC 1.A.43) family.</text>
</comment>
<dbReference type="GO" id="GO:0005886">
    <property type="term" value="C:plasma membrane"/>
    <property type="evidence" value="ECO:0007669"/>
    <property type="project" value="UniProtKB-SubCell"/>
</dbReference>
<gene>
    <name evidence="10 11" type="primary">crcB</name>
    <name evidence="10" type="synonym">fluC</name>
    <name evidence="11" type="ORF">H7K45_29685</name>
</gene>
<dbReference type="HAMAP" id="MF_00454">
    <property type="entry name" value="FluC"/>
    <property type="match status" value="1"/>
</dbReference>
<dbReference type="AlphaFoldDB" id="A0A9X2ZAF3"/>
<dbReference type="PANTHER" id="PTHR28259:SF1">
    <property type="entry name" value="FLUORIDE EXPORT PROTEIN 1-RELATED"/>
    <property type="match status" value="1"/>
</dbReference>
<evidence type="ECO:0000256" key="10">
    <source>
        <dbReference type="HAMAP-Rule" id="MF_00454"/>
    </source>
</evidence>
<keyword evidence="2 10" id="KW-1003">Cell membrane</keyword>
<reference evidence="11" key="1">
    <citation type="submission" date="2020-07" db="EMBL/GenBank/DDBJ databases">
        <authorList>
            <person name="Pettersson B.M.F."/>
            <person name="Behra P.R.K."/>
            <person name="Ramesh M."/>
            <person name="Das S."/>
            <person name="Dasgupta S."/>
            <person name="Kirsebom L.A."/>
        </authorList>
    </citation>
    <scope>NUCLEOTIDE SEQUENCE</scope>
    <source>
        <strain evidence="11">DSM 44838</strain>
    </source>
</reference>
<dbReference type="EMBL" id="JACKVK010000022">
    <property type="protein sequence ID" value="MCV7424719.1"/>
    <property type="molecule type" value="Genomic_DNA"/>
</dbReference>
<evidence type="ECO:0000313" key="12">
    <source>
        <dbReference type="Proteomes" id="UP001141629"/>
    </source>
</evidence>
<evidence type="ECO:0000256" key="1">
    <source>
        <dbReference type="ARBA" id="ARBA00004651"/>
    </source>
</evidence>
<feature type="transmembrane region" description="Helical" evidence="10">
    <location>
        <begin position="90"/>
        <end position="114"/>
    </location>
</feature>
<evidence type="ECO:0000256" key="4">
    <source>
        <dbReference type="ARBA" id="ARBA00022989"/>
    </source>
</evidence>
<evidence type="ECO:0000256" key="7">
    <source>
        <dbReference type="ARBA" id="ARBA00035120"/>
    </source>
</evidence>
<evidence type="ECO:0000256" key="3">
    <source>
        <dbReference type="ARBA" id="ARBA00022692"/>
    </source>
</evidence>
<dbReference type="GO" id="GO:0046872">
    <property type="term" value="F:metal ion binding"/>
    <property type="evidence" value="ECO:0007669"/>
    <property type="project" value="UniProtKB-KW"/>
</dbReference>
<comment type="caution">
    <text evidence="11">The sequence shown here is derived from an EMBL/GenBank/DDBJ whole genome shotgun (WGS) entry which is preliminary data.</text>
</comment>
<comment type="function">
    <text evidence="9 10">Fluoride-specific ion channel. Important for reducing fluoride concentration in the cell, thus reducing its toxicity.</text>
</comment>
<accession>A0A9X2ZAF3</accession>
<comment type="subcellular location">
    <subcellularLocation>
        <location evidence="1 10">Cell membrane</location>
        <topology evidence="1 10">Multi-pass membrane protein</topology>
    </subcellularLocation>
</comment>
<proteinExistence type="inferred from homology"/>
<evidence type="ECO:0000256" key="6">
    <source>
        <dbReference type="ARBA" id="ARBA00023303"/>
    </source>
</evidence>
<reference evidence="11" key="2">
    <citation type="journal article" date="2022" name="BMC Genomics">
        <title>Comparative genome analysis of mycobacteria focusing on tRNA and non-coding RNA.</title>
        <authorList>
            <person name="Behra P.R.K."/>
            <person name="Pettersson B.M.F."/>
            <person name="Ramesh M."/>
            <person name="Das S."/>
            <person name="Dasgupta S."/>
            <person name="Kirsebom L.A."/>
        </authorList>
    </citation>
    <scope>NUCLEOTIDE SEQUENCE</scope>
    <source>
        <strain evidence="11">DSM 44838</strain>
    </source>
</reference>
<keyword evidence="12" id="KW-1185">Reference proteome</keyword>
<dbReference type="Pfam" id="PF02537">
    <property type="entry name" value="CRCB"/>
    <property type="match status" value="1"/>
</dbReference>
<keyword evidence="6 10" id="KW-0407">Ion channel</keyword>
<organism evidence="11 12">
    <name type="scientific">Mycobacterium yunnanensis</name>
    <dbReference type="NCBI Taxonomy" id="368477"/>
    <lineage>
        <taxon>Bacteria</taxon>
        <taxon>Bacillati</taxon>
        <taxon>Actinomycetota</taxon>
        <taxon>Actinomycetes</taxon>
        <taxon>Mycobacteriales</taxon>
        <taxon>Mycobacteriaceae</taxon>
        <taxon>Mycobacterium</taxon>
    </lineage>
</organism>
<dbReference type="PANTHER" id="PTHR28259">
    <property type="entry name" value="FLUORIDE EXPORT PROTEIN 1-RELATED"/>
    <property type="match status" value="1"/>
</dbReference>
<keyword evidence="10" id="KW-0915">Sodium</keyword>
<protein>
    <recommendedName>
        <fullName evidence="10">Fluoride-specific ion channel FluC</fullName>
    </recommendedName>
</protein>
<dbReference type="NCBIfam" id="TIGR00494">
    <property type="entry name" value="crcB"/>
    <property type="match status" value="1"/>
</dbReference>
<evidence type="ECO:0000313" key="11">
    <source>
        <dbReference type="EMBL" id="MCV7424719.1"/>
    </source>
</evidence>
<keyword evidence="3 10" id="KW-0812">Transmembrane</keyword>
<feature type="transmembrane region" description="Helical" evidence="10">
    <location>
        <begin position="153"/>
        <end position="179"/>
    </location>
</feature>
<evidence type="ECO:0000256" key="8">
    <source>
        <dbReference type="ARBA" id="ARBA00035585"/>
    </source>
</evidence>
<comment type="activity regulation">
    <text evidence="10">Na(+) is not transported, but it plays an essential structural role and its presence is essential for fluoride channel function.</text>
</comment>
<dbReference type="GO" id="GO:0140114">
    <property type="term" value="P:cellular detoxification of fluoride"/>
    <property type="evidence" value="ECO:0007669"/>
    <property type="project" value="UniProtKB-UniRule"/>
</dbReference>
<evidence type="ECO:0000256" key="2">
    <source>
        <dbReference type="ARBA" id="ARBA00022475"/>
    </source>
</evidence>
<dbReference type="GO" id="GO:0062054">
    <property type="term" value="F:fluoride channel activity"/>
    <property type="evidence" value="ECO:0007669"/>
    <property type="project" value="UniProtKB-UniRule"/>
</dbReference>
<dbReference type="Proteomes" id="UP001141629">
    <property type="component" value="Unassembled WGS sequence"/>
</dbReference>
<keyword evidence="10" id="KW-0406">Ion transport</keyword>